<evidence type="ECO:0000313" key="4">
    <source>
        <dbReference type="Proteomes" id="UP000054893"/>
    </source>
</evidence>
<dbReference type="InterPro" id="IPR050194">
    <property type="entry name" value="Glycosyltransferase_grp1"/>
</dbReference>
<evidence type="ECO:0000313" key="3">
    <source>
        <dbReference type="EMBL" id="SAL51196.1"/>
    </source>
</evidence>
<dbReference type="InterPro" id="IPR001296">
    <property type="entry name" value="Glyco_trans_1"/>
</dbReference>
<dbReference type="Proteomes" id="UP000054893">
    <property type="component" value="Unassembled WGS sequence"/>
</dbReference>
<evidence type="ECO:0000259" key="2">
    <source>
        <dbReference type="Pfam" id="PF13439"/>
    </source>
</evidence>
<dbReference type="InterPro" id="IPR028098">
    <property type="entry name" value="Glyco_trans_4-like_N"/>
</dbReference>
<dbReference type="GO" id="GO:0016757">
    <property type="term" value="F:glycosyltransferase activity"/>
    <property type="evidence" value="ECO:0007669"/>
    <property type="project" value="InterPro"/>
</dbReference>
<accession>A0A158I3S9</accession>
<dbReference type="AlphaFoldDB" id="A0A158I3S9"/>
<dbReference type="SUPFAM" id="SSF53756">
    <property type="entry name" value="UDP-Glycosyltransferase/glycogen phosphorylase"/>
    <property type="match status" value="1"/>
</dbReference>
<dbReference type="OrthoDB" id="9802525at2"/>
<dbReference type="Pfam" id="PF00534">
    <property type="entry name" value="Glycos_transf_1"/>
    <property type="match status" value="1"/>
</dbReference>
<reference evidence="3 4" key="1">
    <citation type="submission" date="2016-01" db="EMBL/GenBank/DDBJ databases">
        <authorList>
            <person name="Oliw E.H."/>
        </authorList>
    </citation>
    <scope>NUCLEOTIDE SEQUENCE [LARGE SCALE GENOMIC DNA]</scope>
    <source>
        <strain evidence="3">LMG 22029</strain>
    </source>
</reference>
<feature type="domain" description="Glycosyltransferase subfamily 4-like N-terminal" evidence="2">
    <location>
        <begin position="15"/>
        <end position="172"/>
    </location>
</feature>
<dbReference type="PANTHER" id="PTHR45947:SF3">
    <property type="entry name" value="SULFOQUINOVOSYL TRANSFERASE SQD2"/>
    <property type="match status" value="1"/>
</dbReference>
<dbReference type="EMBL" id="FCOC02000025">
    <property type="protein sequence ID" value="SAL51196.1"/>
    <property type="molecule type" value="Genomic_DNA"/>
</dbReference>
<proteinExistence type="predicted"/>
<dbReference type="Pfam" id="PF13439">
    <property type="entry name" value="Glyco_transf_4"/>
    <property type="match status" value="1"/>
</dbReference>
<dbReference type="RefSeq" id="WP_060858437.1">
    <property type="nucleotide sequence ID" value="NZ_FCOC02000025.1"/>
</dbReference>
<evidence type="ECO:0000259" key="1">
    <source>
        <dbReference type="Pfam" id="PF00534"/>
    </source>
</evidence>
<feature type="domain" description="Glycosyl transferase family 1" evidence="1">
    <location>
        <begin position="183"/>
        <end position="344"/>
    </location>
</feature>
<sequence>MRVLHFYKTYKPDTMGGIEQVIGEICSGSARRGVASDVLTVSRNTSTVDLGDHMHYRARLDLNIASSAFSLSSLSRLKELSQHADVIHYHFPWPFMDMAHFLTRLNKPTVVTYHSDIVRQKTLLHFYRPLMMRFLGSVTRIVATSPQYAKSSVVLQRFADKVEVIPFGLNTQAYPPATEARVAKWRARVGPKFFLFVGMLRYYKGLHVLLDALKGSDYTVVILGGGPLENELKSQAAALDLRNVHFVGALPDEDKVALLTLCYGLLFPSHLRSEAFGISLLEAAMFGKPMISCEIGTGTSYVNMANETGLVVPPCNRAALRNAIDQMWHDEALAVRFGSAAQQRFCKLFTADKMADSYVDLYKRIAYESSR</sequence>
<dbReference type="Gene3D" id="3.40.50.2000">
    <property type="entry name" value="Glycogen Phosphorylase B"/>
    <property type="match status" value="2"/>
</dbReference>
<dbReference type="CDD" id="cd03795">
    <property type="entry name" value="GT4_WfcD-like"/>
    <property type="match status" value="1"/>
</dbReference>
<gene>
    <name evidence="3" type="ORF">AWB64_05455</name>
</gene>
<name>A0A158I3S9_CABSO</name>
<organism evidence="3 4">
    <name type="scientific">Caballeronia sordidicola</name>
    <name type="common">Burkholderia sordidicola</name>
    <dbReference type="NCBI Taxonomy" id="196367"/>
    <lineage>
        <taxon>Bacteria</taxon>
        <taxon>Pseudomonadati</taxon>
        <taxon>Pseudomonadota</taxon>
        <taxon>Betaproteobacteria</taxon>
        <taxon>Burkholderiales</taxon>
        <taxon>Burkholderiaceae</taxon>
        <taxon>Caballeronia</taxon>
    </lineage>
</organism>
<keyword evidence="3" id="KW-0808">Transferase</keyword>
<protein>
    <submittedName>
        <fullName evidence="3">Group 1 glycosyl transferase</fullName>
    </submittedName>
</protein>
<dbReference type="PANTHER" id="PTHR45947">
    <property type="entry name" value="SULFOQUINOVOSYL TRANSFERASE SQD2"/>
    <property type="match status" value="1"/>
</dbReference>